<evidence type="ECO:0000313" key="4">
    <source>
        <dbReference type="Proteomes" id="UP001183604"/>
    </source>
</evidence>
<gene>
    <name evidence="2" type="ORF">J2S69_001164</name>
    <name evidence="1" type="ORF">O2L01_22660</name>
</gene>
<evidence type="ECO:0000313" key="1">
    <source>
        <dbReference type="EMBL" id="MDA1387812.1"/>
    </source>
</evidence>
<proteinExistence type="predicted"/>
<dbReference type="Gene3D" id="3.40.50.150">
    <property type="entry name" value="Vaccinia Virus protein VP39"/>
    <property type="match status" value="1"/>
</dbReference>
<reference evidence="2 4" key="2">
    <citation type="submission" date="2023-07" db="EMBL/GenBank/DDBJ databases">
        <title>Sequencing the genomes of 1000 actinobacteria strains.</title>
        <authorList>
            <person name="Klenk H.-P."/>
        </authorList>
    </citation>
    <scope>NUCLEOTIDE SEQUENCE [LARGE SCALE GENOMIC DNA]</scope>
    <source>
        <strain evidence="2 4">DSM 44724</strain>
    </source>
</reference>
<dbReference type="Proteomes" id="UP001183604">
    <property type="component" value="Unassembled WGS sequence"/>
</dbReference>
<evidence type="ECO:0000313" key="2">
    <source>
        <dbReference type="EMBL" id="MDR7337445.1"/>
    </source>
</evidence>
<dbReference type="RefSeq" id="WP_270124306.1">
    <property type="nucleotide sequence ID" value="NZ_BAAAOM010000002.1"/>
</dbReference>
<keyword evidence="1" id="KW-0489">Methyltransferase</keyword>
<dbReference type="GO" id="GO:0032259">
    <property type="term" value="P:methylation"/>
    <property type="evidence" value="ECO:0007669"/>
    <property type="project" value="UniProtKB-KW"/>
</dbReference>
<dbReference type="EMBL" id="JAVDYD010000001">
    <property type="protein sequence ID" value="MDR7337445.1"/>
    <property type="molecule type" value="Genomic_DNA"/>
</dbReference>
<dbReference type="Proteomes" id="UP001145799">
    <property type="component" value="Unassembled WGS sequence"/>
</dbReference>
<dbReference type="EMBL" id="JAPZVQ010000019">
    <property type="protein sequence ID" value="MDA1387812.1"/>
    <property type="molecule type" value="Genomic_DNA"/>
</dbReference>
<protein>
    <submittedName>
        <fullName evidence="1 2">SAM-dependent methyltransferase</fullName>
    </submittedName>
</protein>
<comment type="caution">
    <text evidence="1">The sequence shown here is derived from an EMBL/GenBank/DDBJ whole genome shotgun (WGS) entry which is preliminary data.</text>
</comment>
<keyword evidence="1" id="KW-0808">Transferase</keyword>
<reference evidence="1" key="1">
    <citation type="submission" date="2022-12" db="EMBL/GenBank/DDBJ databases">
        <title>Gycomyces niveus sp.nov., a novel actinomycete isolated from soil in Shouguang.</title>
        <authorList>
            <person name="Yang X."/>
        </authorList>
    </citation>
    <scope>NUCLEOTIDE SEQUENCE</scope>
    <source>
        <strain evidence="1">DSM 44724</strain>
    </source>
</reference>
<dbReference type="AlphaFoldDB" id="A0A9X3SY93"/>
<dbReference type="InterPro" id="IPR029063">
    <property type="entry name" value="SAM-dependent_MTases_sf"/>
</dbReference>
<organism evidence="1 3">
    <name type="scientific">Glycomyces lechevalierae</name>
    <dbReference type="NCBI Taxonomy" id="256034"/>
    <lineage>
        <taxon>Bacteria</taxon>
        <taxon>Bacillati</taxon>
        <taxon>Actinomycetota</taxon>
        <taxon>Actinomycetes</taxon>
        <taxon>Glycomycetales</taxon>
        <taxon>Glycomycetaceae</taxon>
        <taxon>Glycomyces</taxon>
    </lineage>
</organism>
<dbReference type="SUPFAM" id="SSF53335">
    <property type="entry name" value="S-adenosyl-L-methionine-dependent methyltransferases"/>
    <property type="match status" value="1"/>
</dbReference>
<name>A0A9X3SY93_9ACTN</name>
<keyword evidence="4" id="KW-1185">Reference proteome</keyword>
<evidence type="ECO:0000313" key="3">
    <source>
        <dbReference type="Proteomes" id="UP001145799"/>
    </source>
</evidence>
<accession>A0A9X3SY93</accession>
<sequence length="322" mass="33944">MSPDAATARCFATCIPGTGRIVRGDLERIEGVRVTELGFDGRAEVIRFEATPRGRELVLRLRTVLDVFAEAGLADRAHGDGPGAIAAKLWDRGHAERVLKGHGIGAAALRVVPSVLEQRSVDPGALRAALEQLILGTGPHSRVDDRDGLEVRVSEYRYGGFVAGPRIGTAKAPDRDRFVAAVMLAAAGPAGATLLDALRGSDALRSEAHASGWKQVLDREAVATAGPDVAEAAAGRPHSLNLPDASVDAAVARPIGREPRRAVLAELARVVAPGGRVVLLASDIPAADVPATLRVLASEPILAPDSLLWTFERTEHRARMEL</sequence>
<dbReference type="GO" id="GO:0008168">
    <property type="term" value="F:methyltransferase activity"/>
    <property type="evidence" value="ECO:0007669"/>
    <property type="project" value="UniProtKB-KW"/>
</dbReference>